<dbReference type="RefSeq" id="WP_243913366.1">
    <property type="nucleotide sequence ID" value="NZ_JAAECY010000006.1"/>
</dbReference>
<comment type="caution">
    <text evidence="8">The sequence shown here is derived from an EMBL/GenBank/DDBJ whole genome shotgun (WGS) entry which is preliminary data.</text>
</comment>
<dbReference type="InterPro" id="IPR026466">
    <property type="entry name" value="Fim_isopep_form_D2_dom"/>
</dbReference>
<evidence type="ECO:0000256" key="2">
    <source>
        <dbReference type="ARBA" id="ARBA00022525"/>
    </source>
</evidence>
<keyword evidence="5" id="KW-0472">Membrane</keyword>
<dbReference type="EMBL" id="JAAEDA010000001">
    <property type="protein sequence ID" value="MCJ1976500.1"/>
    <property type="molecule type" value="Genomic_DNA"/>
</dbReference>
<name>A0ABT0AIZ1_9LACT</name>
<reference evidence="8 9" key="1">
    <citation type="journal article" date="2022" name="Microbiol. Res.">
        <title>Comparative genome analysis, predicted lifestyle and antimicrobial strategies of Lactococcus carnosus and Lactococcus paracarnosus isolated from meat.</title>
        <authorList>
            <person name="Werum V."/>
            <person name="Ehrmann M."/>
            <person name="Vogel R."/>
            <person name="Hilgarth M."/>
        </authorList>
    </citation>
    <scope>NUCLEOTIDE SEQUENCE [LARGE SCALE GENOMIC DNA]</scope>
    <source>
        <strain evidence="8 9">TMW21897</strain>
    </source>
</reference>
<protein>
    <submittedName>
        <fullName evidence="8">Isopeptide-forming domain-containing fimbrial protein</fullName>
    </submittedName>
</protein>
<dbReference type="InterPro" id="IPR019931">
    <property type="entry name" value="LPXTG_anchor"/>
</dbReference>
<keyword evidence="9" id="KW-1185">Reference proteome</keyword>
<dbReference type="Gene3D" id="2.60.40.10">
    <property type="entry name" value="Immunoglobulins"/>
    <property type="match status" value="1"/>
</dbReference>
<keyword evidence="5" id="KW-1133">Transmembrane helix</keyword>
<organism evidence="8 9">
    <name type="scientific">Pseudolactococcus paracarnosus</name>
    <dbReference type="NCBI Taxonomy" id="2749962"/>
    <lineage>
        <taxon>Bacteria</taxon>
        <taxon>Bacillati</taxon>
        <taxon>Bacillota</taxon>
        <taxon>Bacilli</taxon>
        <taxon>Lactobacillales</taxon>
        <taxon>Streptococcaceae</taxon>
        <taxon>Pseudolactococcus</taxon>
    </lineage>
</organism>
<dbReference type="Pfam" id="PF17802">
    <property type="entry name" value="SpaA"/>
    <property type="match status" value="1"/>
</dbReference>
<evidence type="ECO:0000256" key="1">
    <source>
        <dbReference type="ARBA" id="ARBA00022512"/>
    </source>
</evidence>
<evidence type="ECO:0000313" key="9">
    <source>
        <dbReference type="Proteomes" id="UP001522462"/>
    </source>
</evidence>
<accession>A0ABT0AIZ1</accession>
<proteinExistence type="predicted"/>
<dbReference type="Proteomes" id="UP001522462">
    <property type="component" value="Unassembled WGS sequence"/>
</dbReference>
<keyword evidence="5" id="KW-0812">Transmembrane</keyword>
<evidence type="ECO:0000259" key="6">
    <source>
        <dbReference type="Pfam" id="PF00746"/>
    </source>
</evidence>
<dbReference type="NCBIfam" id="TIGR01167">
    <property type="entry name" value="LPXTG_anchor"/>
    <property type="match status" value="1"/>
</dbReference>
<evidence type="ECO:0000313" key="8">
    <source>
        <dbReference type="EMBL" id="MCJ1976500.1"/>
    </source>
</evidence>
<evidence type="ECO:0000256" key="5">
    <source>
        <dbReference type="SAM" id="Phobius"/>
    </source>
</evidence>
<keyword evidence="2" id="KW-0964">Secreted</keyword>
<feature type="domain" description="SpaA-like prealbumin fold" evidence="7">
    <location>
        <begin position="325"/>
        <end position="402"/>
    </location>
</feature>
<dbReference type="InterPro" id="IPR013783">
    <property type="entry name" value="Ig-like_fold"/>
</dbReference>
<feature type="domain" description="Gram-positive cocci surface proteins LPxTG" evidence="6">
    <location>
        <begin position="440"/>
        <end position="479"/>
    </location>
</feature>
<feature type="transmembrane region" description="Helical" evidence="5">
    <location>
        <begin position="456"/>
        <end position="474"/>
    </location>
</feature>
<dbReference type="NCBIfam" id="TIGR04226">
    <property type="entry name" value="RrgB_K2N_iso_D2"/>
    <property type="match status" value="1"/>
</dbReference>
<keyword evidence="4" id="KW-0572">Peptidoglycan-anchor</keyword>
<gene>
    <name evidence="8" type="ORF">GYN19_00815</name>
</gene>
<dbReference type="Gene3D" id="2.60.40.740">
    <property type="match status" value="1"/>
</dbReference>
<dbReference type="InterPro" id="IPR041033">
    <property type="entry name" value="SpaA_PFL_dom_1"/>
</dbReference>
<evidence type="ECO:0000256" key="3">
    <source>
        <dbReference type="ARBA" id="ARBA00022729"/>
    </source>
</evidence>
<evidence type="ECO:0000259" key="7">
    <source>
        <dbReference type="Pfam" id="PF17802"/>
    </source>
</evidence>
<dbReference type="Pfam" id="PF00746">
    <property type="entry name" value="Gram_pos_anchor"/>
    <property type="match status" value="1"/>
</dbReference>
<evidence type="ECO:0000256" key="4">
    <source>
        <dbReference type="ARBA" id="ARBA00023088"/>
    </source>
</evidence>
<sequence>MKKIKLMLVTFIAVLTVIIGGKALAYDVTVSDANTGHTYESEQVFSGSLSDDGTTLSNIQWGTGVTEAGKTAIETDYHVNSAQELAEKMTKFSAADAEAFAAEVGNYLQKPAGLSGLEAGYYLIKDKDGTLDHADKAYTSYILKLVKNEKVTPKSDVPTVTKKVKDTNDTTGVTTDWQDAADYDINDKVPFQLTATLPSNLASYKEYSLELKDTLSSGLTYNKDAKIYLVNGINKADVTALFTVADDGSSFKINNLKSIDGVLSSSKIVVEYSAKLNENAVVGVEGNPNEVSLVYSNNPNFTGNGETSPKGDTPKDKVRVFTYQVVVNKVDQDGNPLKGAGFTLYKKDISGVWHTVKVLNSGDATTFAFKGLDDGDYKLSETVTPSGYNSIADIEFSITAEHDTLSDNPTLISLSGKTTSGTATFSSDSNIGTLSTKVENKKGSILPSTGSIGTKVFYLAGIILVLGAGVLIVTKKRTEMT</sequence>
<keyword evidence="1" id="KW-0134">Cell wall</keyword>
<keyword evidence="3" id="KW-0732">Signal</keyword>